<proteinExistence type="predicted"/>
<evidence type="ECO:0000313" key="2">
    <source>
        <dbReference type="EMBL" id="SVC42341.1"/>
    </source>
</evidence>
<dbReference type="PANTHER" id="PTHR47708">
    <property type="match status" value="1"/>
</dbReference>
<gene>
    <name evidence="2" type="ORF">METZ01_LOCUS295195</name>
</gene>
<dbReference type="Pfam" id="PF07287">
    <property type="entry name" value="AtuA"/>
    <property type="match status" value="1"/>
</dbReference>
<name>A0A382M552_9ZZZZ</name>
<organism evidence="2">
    <name type="scientific">marine metagenome</name>
    <dbReference type="NCBI Taxonomy" id="408172"/>
    <lineage>
        <taxon>unclassified sequences</taxon>
        <taxon>metagenomes</taxon>
        <taxon>ecological metagenomes</taxon>
    </lineage>
</organism>
<dbReference type="InterPro" id="IPR010839">
    <property type="entry name" value="AtuA_N"/>
</dbReference>
<protein>
    <recommendedName>
        <fullName evidence="1">Acyclic terpene utilisation N-terminal domain-containing protein</fullName>
    </recommendedName>
</protein>
<accession>A0A382M552</accession>
<feature type="non-terminal residue" evidence="2">
    <location>
        <position position="371"/>
    </location>
</feature>
<evidence type="ECO:0000259" key="1">
    <source>
        <dbReference type="Pfam" id="PF07287"/>
    </source>
</evidence>
<dbReference type="PANTHER" id="PTHR47708:SF2">
    <property type="entry name" value="SI:CH73-132F6.5"/>
    <property type="match status" value="1"/>
</dbReference>
<sequence length="371" mass="39903">MEKNKIVKIGCASAFWGDTSSAAPQLVYSGNIDYLVFDYLAEVTMSILAGAKLKNTDMGYATDFVKHMSPILSEVKKRGIKVISNAGGINPEACRAAVMEEAKKAGVELNIALVKGDNLVDQKKQLQALPVTELETGQTMPDGITSINAYLGAHGIQHALEQGADMVITGRCVDSAVVLGPLMYEFGWKADDYDLLAAGSLAGHIIECGAQCTGGNFTDWHLVDNFDNMGFPIVEVESDGNFIVTKPEGTGGIVSFGSVAEQFLYEIGDPRTYILPDVICNFTNVTMEELGSDRVLVRGAKGLPPTNTYKVSATYLKGYRISIAVIIAGIKAAEKAKVSAEAIIKKTQRMFSDNDWSNYTDTNISIIGTEV</sequence>
<dbReference type="EMBL" id="UINC01090416">
    <property type="protein sequence ID" value="SVC42341.1"/>
    <property type="molecule type" value="Genomic_DNA"/>
</dbReference>
<feature type="domain" description="Acyclic terpene utilisation N-terminal" evidence="1">
    <location>
        <begin position="7"/>
        <end position="370"/>
    </location>
</feature>
<reference evidence="2" key="1">
    <citation type="submission" date="2018-05" db="EMBL/GenBank/DDBJ databases">
        <authorList>
            <person name="Lanie J.A."/>
            <person name="Ng W.-L."/>
            <person name="Kazmierczak K.M."/>
            <person name="Andrzejewski T.M."/>
            <person name="Davidsen T.M."/>
            <person name="Wayne K.J."/>
            <person name="Tettelin H."/>
            <person name="Glass J.I."/>
            <person name="Rusch D."/>
            <person name="Podicherti R."/>
            <person name="Tsui H.-C.T."/>
            <person name="Winkler M.E."/>
        </authorList>
    </citation>
    <scope>NUCLEOTIDE SEQUENCE</scope>
</reference>
<dbReference type="AlphaFoldDB" id="A0A382M552"/>